<dbReference type="GO" id="GO:0008270">
    <property type="term" value="F:zinc ion binding"/>
    <property type="evidence" value="ECO:0007669"/>
    <property type="project" value="InterPro"/>
</dbReference>
<protein>
    <submittedName>
        <fullName evidence="2">L-ascorbate metabolism protein UlaG, beta-lactamase superfamily</fullName>
    </submittedName>
</protein>
<dbReference type="Pfam" id="PF12706">
    <property type="entry name" value="Lactamase_B_2"/>
    <property type="match status" value="1"/>
</dbReference>
<reference evidence="3" key="1">
    <citation type="submission" date="2016-10" db="EMBL/GenBank/DDBJ databases">
        <authorList>
            <person name="Varghese N."/>
            <person name="Submissions S."/>
        </authorList>
    </citation>
    <scope>NUCLEOTIDE SEQUENCE [LARGE SCALE GENOMIC DNA]</scope>
    <source>
        <strain evidence="3">LMG 26416</strain>
    </source>
</reference>
<dbReference type="PANTHER" id="PTHR15032:SF4">
    <property type="entry name" value="N-ACYL-PHOSPHATIDYLETHANOLAMINE-HYDROLYZING PHOSPHOLIPASE D"/>
    <property type="match status" value="1"/>
</dbReference>
<dbReference type="EMBL" id="FOAJ01000024">
    <property type="protein sequence ID" value="SEM07462.1"/>
    <property type="molecule type" value="Genomic_DNA"/>
</dbReference>
<evidence type="ECO:0000313" key="2">
    <source>
        <dbReference type="EMBL" id="SEM07462.1"/>
    </source>
</evidence>
<gene>
    <name evidence="2" type="ORF">SAMN05192542_12441</name>
</gene>
<dbReference type="Proteomes" id="UP000199120">
    <property type="component" value="Unassembled WGS sequence"/>
</dbReference>
<sequence>MASVNKYYSGPVSDHYDGVRFFNPDHPSTDRSAADLLRWRMKEKAARWPDAVRGRQTVPDERVAGLRITMVGHATVLIQAGSLNLLTDPVWSERASPFSFAGPKRVSAPGVAFDRLPPIDAILLSHNHYDHLDVATLRRLHQAHAPLIVTPLGNDAIVRSVIPDARVVTGDWWDRVELAGGVDATFVPAYHWSARGTGDRRMALWCGFMLQTPDGLVYFAGDTGYGNGEIFRQMRARIGSPDVALIPIGAYAPRWFMRDQHTDPEEAVRIMEDLGAAQSIGIHWGVFRLTDEAREEPLALLRDALRRRGIDERRFVAAEPGDVMDVAPVTTPIA</sequence>
<dbReference type="GO" id="GO:0005737">
    <property type="term" value="C:cytoplasm"/>
    <property type="evidence" value="ECO:0007669"/>
    <property type="project" value="TreeGrafter"/>
</dbReference>
<dbReference type="SMART" id="SM00849">
    <property type="entry name" value="Lactamase_B"/>
    <property type="match status" value="1"/>
</dbReference>
<evidence type="ECO:0000259" key="1">
    <source>
        <dbReference type="SMART" id="SM00849"/>
    </source>
</evidence>
<dbReference type="GO" id="GO:0070290">
    <property type="term" value="F:N-acylphosphatidylethanolamine-specific phospholipase D activity"/>
    <property type="evidence" value="ECO:0007669"/>
    <property type="project" value="InterPro"/>
</dbReference>
<dbReference type="AlphaFoldDB" id="A0A1H7VDX3"/>
<organism evidence="2 3">
    <name type="scientific">Paraburkholderia caballeronis</name>
    <dbReference type="NCBI Taxonomy" id="416943"/>
    <lineage>
        <taxon>Bacteria</taxon>
        <taxon>Pseudomonadati</taxon>
        <taxon>Pseudomonadota</taxon>
        <taxon>Betaproteobacteria</taxon>
        <taxon>Burkholderiales</taxon>
        <taxon>Burkholderiaceae</taxon>
        <taxon>Paraburkholderia</taxon>
    </lineage>
</organism>
<dbReference type="STRING" id="416943.SAMN05445871_0648"/>
<dbReference type="PANTHER" id="PTHR15032">
    <property type="entry name" value="N-ACYL-PHOSPHATIDYLETHANOLAMINE-HYDROLYZING PHOSPHOLIPASE D"/>
    <property type="match status" value="1"/>
</dbReference>
<keyword evidence="3" id="KW-1185">Reference proteome</keyword>
<dbReference type="InterPro" id="IPR036866">
    <property type="entry name" value="RibonucZ/Hydroxyglut_hydro"/>
</dbReference>
<dbReference type="InterPro" id="IPR024884">
    <property type="entry name" value="NAPE-PLD"/>
</dbReference>
<dbReference type="Gene3D" id="3.60.15.10">
    <property type="entry name" value="Ribonuclease Z/Hydroxyacylglutathione hydrolase-like"/>
    <property type="match status" value="1"/>
</dbReference>
<accession>A0A1H7VDX3</accession>
<name>A0A1H7VDX3_9BURK</name>
<dbReference type="RefSeq" id="WP_090542160.1">
    <property type="nucleotide sequence ID" value="NZ_FNSR01000001.1"/>
</dbReference>
<evidence type="ECO:0000313" key="3">
    <source>
        <dbReference type="Proteomes" id="UP000199120"/>
    </source>
</evidence>
<dbReference type="PIRSF" id="PIRSF038896">
    <property type="entry name" value="NAPE-PLD"/>
    <property type="match status" value="1"/>
</dbReference>
<feature type="domain" description="Metallo-beta-lactamase" evidence="1">
    <location>
        <begin position="72"/>
        <end position="271"/>
    </location>
</feature>
<proteinExistence type="predicted"/>
<dbReference type="InterPro" id="IPR001279">
    <property type="entry name" value="Metallo-B-lactamas"/>
</dbReference>
<dbReference type="SUPFAM" id="SSF56281">
    <property type="entry name" value="Metallo-hydrolase/oxidoreductase"/>
    <property type="match status" value="1"/>
</dbReference>
<dbReference type="OrthoDB" id="9805728at2"/>